<feature type="coiled-coil region" evidence="5">
    <location>
        <begin position="1310"/>
        <end position="1534"/>
    </location>
</feature>
<feature type="coiled-coil region" evidence="5">
    <location>
        <begin position="497"/>
        <end position="1262"/>
    </location>
</feature>
<keyword evidence="9" id="KW-1185">Reference proteome</keyword>
<comment type="similarity">
    <text evidence="4">Belongs to the TRAFAC class dynamin-like GTPase superfamily. GB1/RHD3 GTPase family.</text>
</comment>
<dbReference type="InterPro" id="IPR003191">
    <property type="entry name" value="Guanylate-bd/ATL_C"/>
</dbReference>
<keyword evidence="2" id="KW-0378">Hydrolase</keyword>
<dbReference type="InterPro" id="IPR036543">
    <property type="entry name" value="Guanylate-bd_C_sf"/>
</dbReference>
<dbReference type="GO" id="GO:0003924">
    <property type="term" value="F:GTPase activity"/>
    <property type="evidence" value="ECO:0007669"/>
    <property type="project" value="InterPro"/>
</dbReference>
<dbReference type="OrthoDB" id="312156at2759"/>
<dbReference type="OMA" id="ICKNECH"/>
<dbReference type="InterPro" id="IPR030386">
    <property type="entry name" value="G_GB1_RHD3_dom"/>
</dbReference>
<dbReference type="Gene3D" id="1.20.1000.10">
    <property type="entry name" value="Guanylate-binding protein, C-terminal domain"/>
    <property type="match status" value="1"/>
</dbReference>
<name>I7MA61_TETTS</name>
<dbReference type="eggNOG" id="KOG2037">
    <property type="taxonomic scope" value="Eukaryota"/>
</dbReference>
<dbReference type="PROSITE" id="PS51715">
    <property type="entry name" value="G_GB1_RHD3"/>
    <property type="match status" value="1"/>
</dbReference>
<evidence type="ECO:0000256" key="5">
    <source>
        <dbReference type="SAM" id="Coils"/>
    </source>
</evidence>
<dbReference type="HOGENOM" id="CLU_244258_0_0_1"/>
<evidence type="ECO:0000256" key="1">
    <source>
        <dbReference type="ARBA" id="ARBA00022741"/>
    </source>
</evidence>
<dbReference type="FunFam" id="3.40.50.300:FF:001470">
    <property type="entry name" value="Interferon-induced guanylate-binding protein 1"/>
    <property type="match status" value="1"/>
</dbReference>
<feature type="region of interest" description="Disordered" evidence="6">
    <location>
        <begin position="1553"/>
        <end position="1578"/>
    </location>
</feature>
<dbReference type="InterPro" id="IPR015894">
    <property type="entry name" value="Guanylate-bd_N"/>
</dbReference>
<evidence type="ECO:0000256" key="3">
    <source>
        <dbReference type="ARBA" id="ARBA00023134"/>
    </source>
</evidence>
<dbReference type="InterPro" id="IPR027417">
    <property type="entry name" value="P-loop_NTPase"/>
</dbReference>
<gene>
    <name evidence="8" type="ORF">TTHERM_00657240</name>
</gene>
<evidence type="ECO:0000256" key="4">
    <source>
        <dbReference type="PROSITE-ProRule" id="PRU01052"/>
    </source>
</evidence>
<feature type="domain" description="GB1/RHD3-type G" evidence="7">
    <location>
        <begin position="38"/>
        <end position="279"/>
    </location>
</feature>
<protein>
    <submittedName>
        <fullName evidence="8">Amine-terminal domain guanylate-binding protein</fullName>
    </submittedName>
</protein>
<organism evidence="8 9">
    <name type="scientific">Tetrahymena thermophila (strain SB210)</name>
    <dbReference type="NCBI Taxonomy" id="312017"/>
    <lineage>
        <taxon>Eukaryota</taxon>
        <taxon>Sar</taxon>
        <taxon>Alveolata</taxon>
        <taxon>Ciliophora</taxon>
        <taxon>Intramacronucleata</taxon>
        <taxon>Oligohymenophorea</taxon>
        <taxon>Hymenostomatida</taxon>
        <taxon>Tetrahymenina</taxon>
        <taxon>Tetrahymenidae</taxon>
        <taxon>Tetrahymena</taxon>
    </lineage>
</organism>
<dbReference type="Proteomes" id="UP000009168">
    <property type="component" value="Unassembled WGS sequence"/>
</dbReference>
<proteinExistence type="inferred from homology"/>
<reference evidence="9" key="1">
    <citation type="journal article" date="2006" name="PLoS Biol.">
        <title>Macronuclear genome sequence of the ciliate Tetrahymena thermophila, a model eukaryote.</title>
        <authorList>
            <person name="Eisen J.A."/>
            <person name="Coyne R.S."/>
            <person name="Wu M."/>
            <person name="Wu D."/>
            <person name="Thiagarajan M."/>
            <person name="Wortman J.R."/>
            <person name="Badger J.H."/>
            <person name="Ren Q."/>
            <person name="Amedeo P."/>
            <person name="Jones K.M."/>
            <person name="Tallon L.J."/>
            <person name="Delcher A.L."/>
            <person name="Salzberg S.L."/>
            <person name="Silva J.C."/>
            <person name="Haas B.J."/>
            <person name="Majoros W.H."/>
            <person name="Farzad M."/>
            <person name="Carlton J.M."/>
            <person name="Smith R.K. Jr."/>
            <person name="Garg J."/>
            <person name="Pearlman R.E."/>
            <person name="Karrer K.M."/>
            <person name="Sun L."/>
            <person name="Manning G."/>
            <person name="Elde N.C."/>
            <person name="Turkewitz A.P."/>
            <person name="Asai D.J."/>
            <person name="Wilkes D.E."/>
            <person name="Wang Y."/>
            <person name="Cai H."/>
            <person name="Collins K."/>
            <person name="Stewart B.A."/>
            <person name="Lee S.R."/>
            <person name="Wilamowska K."/>
            <person name="Weinberg Z."/>
            <person name="Ruzzo W.L."/>
            <person name="Wloga D."/>
            <person name="Gaertig J."/>
            <person name="Frankel J."/>
            <person name="Tsao C.-C."/>
            <person name="Gorovsky M.A."/>
            <person name="Keeling P.J."/>
            <person name="Waller R.F."/>
            <person name="Patron N.J."/>
            <person name="Cherry J.M."/>
            <person name="Stover N.A."/>
            <person name="Krieger C.J."/>
            <person name="del Toro C."/>
            <person name="Ryder H.F."/>
            <person name="Williamson S.C."/>
            <person name="Barbeau R.A."/>
            <person name="Hamilton E.P."/>
            <person name="Orias E."/>
        </authorList>
    </citation>
    <scope>NUCLEOTIDE SEQUENCE [LARGE SCALE GENOMIC DNA]</scope>
    <source>
        <strain evidence="9">SB210</strain>
    </source>
</reference>
<evidence type="ECO:0000256" key="6">
    <source>
        <dbReference type="SAM" id="MobiDB-lite"/>
    </source>
</evidence>
<sequence length="1710" mass="203345">MSKKGQYREEAIPLVSFNPSQQCYQLNDEAIDFIQSVPGPIGVVGVAGMYRTGKSYLLNQMLLSRSDGFGVGPTVNPCTKGLWVWGKPLLGQNQDGETIHILIIDSEGIGALDEDSTHDSRIFALTILLSSCFIYNSVGSIDEAAIQNLSLIVNLTKNIHIKSGQDDEIDFEDYSQYLPSFFWVVRDFSLQLVDQEGEQITSKDYLEKALQPQKGFSDQVEQKNRIRRLLTTFFKERDCATLVRPLTNEENLQNLDKLDFDQLRPEFFEQVINLRKSILCRMKCKQLRGKNLTGEMYCDLIKSYVFAINNGAVPNVENAWSYICKNECHKAQQSAIENYDQVLREVLHNKIPCSLEDLKIYHKMAKESSVSIFKKKAVGEVSEEYLNEVIKKIKQKFNIVRQENERESARNCQSFIQQEFQSIERKLKMNEYKNYPEYEQDLKLFYNYFMENGPKTVNRQQFVSDFIHRATSDGAQYFIKQFSHEQDIQKTLSQEVQKKLEFELQELKQRMHSEINNYEIKKSQLEFEKTEIEMREQVLRENLAIVKSEKEKLEYEFKEQATSEKQECVKVINDQKQKLIMQEEMLSELERNKILSQSEFEKEKALLTQRIQFYEKQMEELSKKDKDQSNDIKSLKKDYNSQIKDISNKYESLNKSLTQKINELQERIYELENELTNRQQKFDSEKRKWEVNENNLSRLLEESQLQIQKLQNEIRDLRNYEEQHAQFLQNDMSKNHTELQEKMVYYEELIKEKEDTLINFKNNFQKEKALLQQKIEFLQVQFEESKQQLEENKRAHEAIMKALESSSLDSSGKLDNRQLQELKENHTREIKALENDFEKAKKRYIQQIDQLNEKNSELEMRNKFEEADFQKEIEQLKEQVQELKNVNQRLEEKNSVLEDEKQKSFKEVEERYINRIRLLEDEIEEIKQNAIKDIRESQAKSEESLAQLKNIYEIERETLERRLAEDKEKWDKRYQLSCDEYQEQIREAQHTYEEEIENLKDDLREQEAQYHNVVQQYEHELALKQQTIETLEKYTKETKESLLNLQSNNNTTLEQYINNFNAERKTFIQKVENLTQELSKKEKENIALQQKKENLEANLKKRESQLTQAKVEMQQERTENSNYIDDLKQKLQQASDEQIQQKIEFSREIALSNQRNEFLSKKNEDLARQNETLIQHYEEKLKILKQEMNQELNEKTDKLQQQRDQMEEKYEKVKKTLKEIEATYNKQLSQIEKEKAIYQEKLANIESKKSELDMKYQAENQNYVMQILQLKEQYSLEKKTLLNEADKYKQFNLQLEQDKNELITNYERDKALWEGKFAFLEQQKEQAKQDLADALKKFEMTLMHLQKARSNEKDEHENNLNELLISMEKKYQNQINELNENNQRSVQDYEDKIRRLNKEIKQLKENMLVEKHGKLGNQMLNEKKLADFIENEKKLLLEIEQLKNERDQKIIDYQRQLDTDKEVLKQKIAEIEQKYKEAEQKRGTLIFEHEKERAKWNLDRDHLLVQKNELQDHIDKLEKKKELLLRENEKLRNESRVTRRSINLVGTGIQSNTALSSSKSGIKRSGTTNQQQSPVSNTSILSKKNSMIQENNQFMSNSNLNQQKNLNDITNFAGIMPYDPSRQMNQKLTSLNSQEDEAQQNQFLQYQYLMQDQQKAQQLISSNNMQYNNPNMSSPQAPMFNPSNYGQQNIYPQNSQPFQIEKFKYFNSNV</sequence>
<dbReference type="KEGG" id="tet:TTHERM_00657240"/>
<dbReference type="GeneID" id="7845413"/>
<dbReference type="SUPFAM" id="SSF52540">
    <property type="entry name" value="P-loop containing nucleoside triphosphate hydrolases"/>
    <property type="match status" value="1"/>
</dbReference>
<dbReference type="PANTHER" id="PTHR10751">
    <property type="entry name" value="GUANYLATE BINDING PROTEIN"/>
    <property type="match status" value="1"/>
</dbReference>
<dbReference type="GO" id="GO:0005525">
    <property type="term" value="F:GTP binding"/>
    <property type="evidence" value="ECO:0007669"/>
    <property type="project" value="UniProtKB-KW"/>
</dbReference>
<dbReference type="Pfam" id="PF02841">
    <property type="entry name" value="GBP_C"/>
    <property type="match status" value="1"/>
</dbReference>
<keyword evidence="3" id="KW-0342">GTP-binding</keyword>
<dbReference type="Gene3D" id="3.40.50.300">
    <property type="entry name" value="P-loop containing nucleotide triphosphate hydrolases"/>
    <property type="match status" value="1"/>
</dbReference>
<dbReference type="InParanoid" id="I7MA61"/>
<dbReference type="Pfam" id="PF02263">
    <property type="entry name" value="GBP"/>
    <property type="match status" value="1"/>
</dbReference>
<dbReference type="CDD" id="cd01851">
    <property type="entry name" value="GBP"/>
    <property type="match status" value="1"/>
</dbReference>
<keyword evidence="5" id="KW-0175">Coiled coil</keyword>
<dbReference type="RefSeq" id="XP_001024024.1">
    <property type="nucleotide sequence ID" value="XM_001024024.1"/>
</dbReference>
<evidence type="ECO:0000313" key="9">
    <source>
        <dbReference type="Proteomes" id="UP000009168"/>
    </source>
</evidence>
<accession>I7MA61</accession>
<evidence type="ECO:0000256" key="2">
    <source>
        <dbReference type="ARBA" id="ARBA00022801"/>
    </source>
</evidence>
<dbReference type="EMBL" id="GG662471">
    <property type="protein sequence ID" value="EAS03779.1"/>
    <property type="molecule type" value="Genomic_DNA"/>
</dbReference>
<evidence type="ECO:0000259" key="7">
    <source>
        <dbReference type="PROSITE" id="PS51715"/>
    </source>
</evidence>
<keyword evidence="1" id="KW-0547">Nucleotide-binding</keyword>
<evidence type="ECO:0000313" key="8">
    <source>
        <dbReference type="EMBL" id="EAS03779.1"/>
    </source>
</evidence>
<dbReference type="SUPFAM" id="SSF48340">
    <property type="entry name" value="Interferon-induced guanylate-binding protein 1 (GBP1), C-terminal domain"/>
    <property type="match status" value="1"/>
</dbReference>